<dbReference type="PRINTS" id="PR00145">
    <property type="entry name" value="ARGSUCLYASE"/>
</dbReference>
<keyword evidence="3" id="KW-0055">Arginine biosynthesis</keyword>
<organism evidence="9 10">
    <name type="scientific">Streptomyces capoamus</name>
    <dbReference type="NCBI Taxonomy" id="68183"/>
    <lineage>
        <taxon>Bacteria</taxon>
        <taxon>Bacillati</taxon>
        <taxon>Actinomycetota</taxon>
        <taxon>Actinomycetes</taxon>
        <taxon>Kitasatosporales</taxon>
        <taxon>Streptomycetaceae</taxon>
        <taxon>Streptomyces</taxon>
    </lineage>
</organism>
<dbReference type="InterPro" id="IPR009049">
    <property type="entry name" value="Argininosuccinate_lyase"/>
</dbReference>
<evidence type="ECO:0000256" key="4">
    <source>
        <dbReference type="ARBA" id="ARBA00022605"/>
    </source>
</evidence>
<dbReference type="Proteomes" id="UP000619355">
    <property type="component" value="Unassembled WGS sequence"/>
</dbReference>
<accession>A0A919KEI9</accession>
<evidence type="ECO:0000256" key="1">
    <source>
        <dbReference type="ARBA" id="ARBA00004941"/>
    </source>
</evidence>
<dbReference type="InterPro" id="IPR008948">
    <property type="entry name" value="L-Aspartase-like"/>
</dbReference>
<dbReference type="CDD" id="cd01359">
    <property type="entry name" value="Argininosuccinate_lyase"/>
    <property type="match status" value="1"/>
</dbReference>
<evidence type="ECO:0000259" key="8">
    <source>
        <dbReference type="Pfam" id="PF14698"/>
    </source>
</evidence>
<dbReference type="Gene3D" id="1.20.200.10">
    <property type="entry name" value="Fumarase/aspartase (Central domain)"/>
    <property type="match status" value="1"/>
</dbReference>
<dbReference type="SUPFAM" id="SSF48557">
    <property type="entry name" value="L-aspartase-like"/>
    <property type="match status" value="1"/>
</dbReference>
<evidence type="ECO:0000256" key="2">
    <source>
        <dbReference type="ARBA" id="ARBA00012338"/>
    </source>
</evidence>
<comment type="pathway">
    <text evidence="1">Amino-acid biosynthesis; L-arginine biosynthesis; L-arginine from L-ornithine and carbamoyl phosphate: step 3/3.</text>
</comment>
<evidence type="ECO:0000256" key="5">
    <source>
        <dbReference type="ARBA" id="ARBA00023239"/>
    </source>
</evidence>
<dbReference type="Pfam" id="PF14698">
    <property type="entry name" value="ASL_C2"/>
    <property type="match status" value="1"/>
</dbReference>
<dbReference type="InterPro" id="IPR024083">
    <property type="entry name" value="Fumarase/histidase_N"/>
</dbReference>
<comment type="caution">
    <text evidence="9">The sequence shown here is derived from an EMBL/GenBank/DDBJ whole genome shotgun (WGS) entry which is preliminary data.</text>
</comment>
<dbReference type="AlphaFoldDB" id="A0A919KEI9"/>
<gene>
    <name evidence="9" type="ORF">GCM10018980_56560</name>
</gene>
<dbReference type="GO" id="GO:0042450">
    <property type="term" value="P:L-arginine biosynthetic process via ornithine"/>
    <property type="evidence" value="ECO:0007669"/>
    <property type="project" value="UniProtKB-UniRule"/>
</dbReference>
<keyword evidence="4" id="KW-0028">Amino-acid biosynthesis</keyword>
<reference evidence="10" key="1">
    <citation type="journal article" date="2019" name="Int. J. Syst. Evol. Microbiol.">
        <title>The Global Catalogue of Microorganisms (GCM) 10K type strain sequencing project: providing services to taxonomists for standard genome sequencing and annotation.</title>
        <authorList>
            <consortium name="The Broad Institute Genomics Platform"/>
            <consortium name="The Broad Institute Genome Sequencing Center for Infectious Disease"/>
            <person name="Wu L."/>
            <person name="Ma J."/>
        </authorList>
    </citation>
    <scope>NUCLEOTIDE SEQUENCE [LARGE SCALE GENOMIC DNA]</scope>
    <source>
        <strain evidence="10">JCM 4253</strain>
    </source>
</reference>
<sequence length="257" mass="27570">MAEDLGFEGGSVGNSIDGTASRDFVAEFAFITAMIGVNLSRIAEEIIIWNTKEFSFVTLHDAFSTGSSIMPQKKNPDIAELARGKSGRLIGNLTGLMATLKALPLAYNRDLQEDKEPVFDSCDQLEVLLPAFTGMIATLTVNRDRMEELAPAGFSLATDIAEWLVKQGVPFRVAHEVAGECVKVAEAEGKELDDLTDEQFAKISPHLTPEVRSVLNVPGALASRNGRGGTAPSAVAVQLAEVKADVANQHAWSTARQ</sequence>
<dbReference type="PANTHER" id="PTHR43814">
    <property type="entry name" value="ARGININOSUCCINATE LYASE"/>
    <property type="match status" value="1"/>
</dbReference>
<proteinExistence type="predicted"/>
<dbReference type="PRINTS" id="PR00149">
    <property type="entry name" value="FUMRATELYASE"/>
</dbReference>
<evidence type="ECO:0000259" key="7">
    <source>
        <dbReference type="Pfam" id="PF00206"/>
    </source>
</evidence>
<feature type="domain" description="Argininosuccinate lyase C-terminal" evidence="8">
    <location>
        <begin position="154"/>
        <end position="221"/>
    </location>
</feature>
<protein>
    <recommendedName>
        <fullName evidence="2 6">Argininosuccinate lyase</fullName>
        <ecNumber evidence="2 6">4.3.2.1</ecNumber>
    </recommendedName>
</protein>
<name>A0A919KEI9_9ACTN</name>
<dbReference type="InterPro" id="IPR000362">
    <property type="entry name" value="Fumarate_lyase_fam"/>
</dbReference>
<dbReference type="GO" id="GO:0004056">
    <property type="term" value="F:argininosuccinate lyase activity"/>
    <property type="evidence" value="ECO:0007669"/>
    <property type="project" value="UniProtKB-UniRule"/>
</dbReference>
<dbReference type="PROSITE" id="PS00163">
    <property type="entry name" value="FUMARATE_LYASES"/>
    <property type="match status" value="1"/>
</dbReference>
<evidence type="ECO:0000256" key="3">
    <source>
        <dbReference type="ARBA" id="ARBA00022571"/>
    </source>
</evidence>
<dbReference type="InterPro" id="IPR020557">
    <property type="entry name" value="Fumarate_lyase_CS"/>
</dbReference>
<dbReference type="EMBL" id="BNBF01000020">
    <property type="protein sequence ID" value="GHG65077.1"/>
    <property type="molecule type" value="Genomic_DNA"/>
</dbReference>
<dbReference type="Pfam" id="PF00206">
    <property type="entry name" value="Lyase_1"/>
    <property type="match status" value="1"/>
</dbReference>
<dbReference type="InterPro" id="IPR022761">
    <property type="entry name" value="Fumarate_lyase_N"/>
</dbReference>
<dbReference type="FunFam" id="1.20.200.10:FF:000002">
    <property type="entry name" value="Argininosuccinate lyase"/>
    <property type="match status" value="1"/>
</dbReference>
<feature type="domain" description="Fumarate lyase N-terminal" evidence="7">
    <location>
        <begin position="2"/>
        <end position="91"/>
    </location>
</feature>
<evidence type="ECO:0000256" key="6">
    <source>
        <dbReference type="NCBIfam" id="TIGR00838"/>
    </source>
</evidence>
<evidence type="ECO:0000313" key="10">
    <source>
        <dbReference type="Proteomes" id="UP000619355"/>
    </source>
</evidence>
<dbReference type="PANTHER" id="PTHR43814:SF1">
    <property type="entry name" value="ARGININOSUCCINATE LYASE"/>
    <property type="match status" value="1"/>
</dbReference>
<dbReference type="NCBIfam" id="TIGR00838">
    <property type="entry name" value="argH"/>
    <property type="match status" value="1"/>
</dbReference>
<dbReference type="Gene3D" id="1.10.40.30">
    <property type="entry name" value="Fumarase/aspartase (C-terminal domain)"/>
    <property type="match status" value="1"/>
</dbReference>
<keyword evidence="10" id="KW-1185">Reference proteome</keyword>
<dbReference type="GO" id="GO:0005829">
    <property type="term" value="C:cytosol"/>
    <property type="evidence" value="ECO:0007669"/>
    <property type="project" value="TreeGrafter"/>
</dbReference>
<dbReference type="FunFam" id="1.10.40.30:FF:000001">
    <property type="entry name" value="Argininosuccinate lyase"/>
    <property type="match status" value="1"/>
</dbReference>
<dbReference type="Gene3D" id="1.10.275.10">
    <property type="entry name" value="Fumarase/aspartase (N-terminal domain)"/>
    <property type="match status" value="1"/>
</dbReference>
<dbReference type="InterPro" id="IPR029419">
    <property type="entry name" value="Arg_succ_lyase_C"/>
</dbReference>
<keyword evidence="5" id="KW-0456">Lyase</keyword>
<evidence type="ECO:0000313" key="9">
    <source>
        <dbReference type="EMBL" id="GHG65077.1"/>
    </source>
</evidence>
<dbReference type="EC" id="4.3.2.1" evidence="2 6"/>